<dbReference type="InterPro" id="IPR015018">
    <property type="entry name" value="DUF1905"/>
</dbReference>
<dbReference type="EMBL" id="BMJD01000036">
    <property type="protein sequence ID" value="GGB54203.1"/>
    <property type="molecule type" value="Genomic_DNA"/>
</dbReference>
<evidence type="ECO:0000313" key="1">
    <source>
        <dbReference type="EMBL" id="GGB54203.1"/>
    </source>
</evidence>
<comment type="caution">
    <text evidence="1">The sequence shown here is derived from an EMBL/GenBank/DDBJ whole genome shotgun (WGS) entry which is preliminary data.</text>
</comment>
<dbReference type="Pfam" id="PF13376">
    <property type="entry name" value="OmdA"/>
    <property type="match status" value="1"/>
</dbReference>
<protein>
    <recommendedName>
        <fullName evidence="3">DUF1905 domain-containing protein</fullName>
    </recommendedName>
</protein>
<dbReference type="AlphaFoldDB" id="A0A9W5U0P4"/>
<dbReference type="SUPFAM" id="SSF141694">
    <property type="entry name" value="AF2212/PG0164-like"/>
    <property type="match status" value="1"/>
</dbReference>
<reference evidence="1" key="1">
    <citation type="journal article" date="2014" name="Int. J. Syst. Evol. Microbiol.">
        <title>Complete genome sequence of Corynebacterium casei LMG S-19264T (=DSM 44701T), isolated from a smear-ripened cheese.</title>
        <authorList>
            <consortium name="US DOE Joint Genome Institute (JGI-PGF)"/>
            <person name="Walter F."/>
            <person name="Albersmeier A."/>
            <person name="Kalinowski J."/>
            <person name="Ruckert C."/>
        </authorList>
    </citation>
    <scope>NUCLEOTIDE SEQUENCE</scope>
    <source>
        <strain evidence="1">CGMCC 1.15454</strain>
    </source>
</reference>
<name>A0A9W5U0P4_9BACI</name>
<evidence type="ECO:0008006" key="3">
    <source>
        <dbReference type="Google" id="ProtNLM"/>
    </source>
</evidence>
<dbReference type="InterPro" id="IPR037079">
    <property type="entry name" value="AF2212/PG0164-like_sf"/>
</dbReference>
<proteinExistence type="predicted"/>
<reference evidence="1" key="2">
    <citation type="submission" date="2020-09" db="EMBL/GenBank/DDBJ databases">
        <authorList>
            <person name="Sun Q."/>
            <person name="Zhou Y."/>
        </authorList>
    </citation>
    <scope>NUCLEOTIDE SEQUENCE</scope>
    <source>
        <strain evidence="1">CGMCC 1.15454</strain>
    </source>
</reference>
<dbReference type="Gene3D" id="2.40.30.100">
    <property type="entry name" value="AF2212/PG0164-like"/>
    <property type="match status" value="1"/>
</dbReference>
<accession>A0A9W5U0P4</accession>
<dbReference type="RefSeq" id="WP_102416086.1">
    <property type="nucleotide sequence ID" value="NZ_BMJD01000036.1"/>
</dbReference>
<dbReference type="Proteomes" id="UP000621492">
    <property type="component" value="Unassembled WGS sequence"/>
</dbReference>
<evidence type="ECO:0000313" key="2">
    <source>
        <dbReference type="Proteomes" id="UP000621492"/>
    </source>
</evidence>
<dbReference type="Pfam" id="PF08922">
    <property type="entry name" value="DUF1905"/>
    <property type="match status" value="1"/>
</dbReference>
<sequence length="149" mass="16614">MKFRAVIQLNGKTATGIQVPEEIMESLNSGKKPRVKVMIKDYTYRSTVGTMGGKFMIPVSAEHRKGADVEAGDEVDVDIVLDTEPRAVTVPPDFAEALDREPGAKKFFDGLSYSNKRRFVLTIEGAKKAETRQRRIDKSVTLLKEGRIQ</sequence>
<gene>
    <name evidence="1" type="ORF">GCM10011409_34820</name>
</gene>
<keyword evidence="2" id="KW-1185">Reference proteome</keyword>
<organism evidence="1 2">
    <name type="scientific">Lentibacillus populi</name>
    <dbReference type="NCBI Taxonomy" id="1827502"/>
    <lineage>
        <taxon>Bacteria</taxon>
        <taxon>Bacillati</taxon>
        <taxon>Bacillota</taxon>
        <taxon>Bacilli</taxon>
        <taxon>Bacillales</taxon>
        <taxon>Bacillaceae</taxon>
        <taxon>Lentibacillus</taxon>
    </lineage>
</organism>